<keyword evidence="10" id="KW-0902">Two-component regulatory system</keyword>
<feature type="transmembrane region" description="Helical" evidence="14">
    <location>
        <begin position="279"/>
        <end position="299"/>
    </location>
</feature>
<dbReference type="Gene3D" id="3.40.50.2300">
    <property type="match status" value="1"/>
</dbReference>
<feature type="transmembrane region" description="Helical" evidence="14">
    <location>
        <begin position="133"/>
        <end position="153"/>
    </location>
</feature>
<evidence type="ECO:0000256" key="2">
    <source>
        <dbReference type="ARBA" id="ARBA00004651"/>
    </source>
</evidence>
<dbReference type="PROSITE" id="PS50894">
    <property type="entry name" value="HPT"/>
    <property type="match status" value="1"/>
</dbReference>
<dbReference type="Pfam" id="PF02518">
    <property type="entry name" value="HATPase_c"/>
    <property type="match status" value="1"/>
</dbReference>
<evidence type="ECO:0000259" key="16">
    <source>
        <dbReference type="PROSITE" id="PS50110"/>
    </source>
</evidence>
<dbReference type="CDD" id="cd16922">
    <property type="entry name" value="HATPase_EvgS-ArcB-TorS-like"/>
    <property type="match status" value="1"/>
</dbReference>
<feature type="domain" description="HPt" evidence="19">
    <location>
        <begin position="844"/>
        <end position="933"/>
    </location>
</feature>
<comment type="catalytic activity">
    <reaction evidence="1">
        <text>ATP + protein L-histidine = ADP + protein N-phospho-L-histidine.</text>
        <dbReference type="EC" id="2.7.13.3"/>
    </reaction>
</comment>
<evidence type="ECO:0000256" key="9">
    <source>
        <dbReference type="ARBA" id="ARBA00022989"/>
    </source>
</evidence>
<keyword evidence="21" id="KW-1185">Reference proteome</keyword>
<dbReference type="InterPro" id="IPR001789">
    <property type="entry name" value="Sig_transdc_resp-reg_receiver"/>
</dbReference>
<evidence type="ECO:0000256" key="1">
    <source>
        <dbReference type="ARBA" id="ARBA00000085"/>
    </source>
</evidence>
<dbReference type="InterPro" id="IPR004358">
    <property type="entry name" value="Sig_transdc_His_kin-like_C"/>
</dbReference>
<evidence type="ECO:0000256" key="12">
    <source>
        <dbReference type="PROSITE-ProRule" id="PRU00110"/>
    </source>
</evidence>
<dbReference type="Gene3D" id="3.30.450.20">
    <property type="entry name" value="PAS domain"/>
    <property type="match status" value="1"/>
</dbReference>
<dbReference type="SUPFAM" id="SSF47384">
    <property type="entry name" value="Homodimeric domain of signal transducing histidine kinase"/>
    <property type="match status" value="1"/>
</dbReference>
<dbReference type="InterPro" id="IPR008207">
    <property type="entry name" value="Sig_transdc_His_kin_Hpt_dom"/>
</dbReference>
<evidence type="ECO:0000256" key="13">
    <source>
        <dbReference type="PROSITE-ProRule" id="PRU00169"/>
    </source>
</evidence>
<dbReference type="PANTHER" id="PTHR45339:SF1">
    <property type="entry name" value="HYBRID SIGNAL TRANSDUCTION HISTIDINE KINASE J"/>
    <property type="match status" value="1"/>
</dbReference>
<dbReference type="PRINTS" id="PR00344">
    <property type="entry name" value="BCTRLSENSOR"/>
</dbReference>
<evidence type="ECO:0000259" key="19">
    <source>
        <dbReference type="PROSITE" id="PS50894"/>
    </source>
</evidence>
<protein>
    <recommendedName>
        <fullName evidence="3">histidine kinase</fullName>
        <ecNumber evidence="3">2.7.13.3</ecNumber>
    </recommendedName>
</protein>
<dbReference type="InterPro" id="IPR036097">
    <property type="entry name" value="HisK_dim/P_sf"/>
</dbReference>
<dbReference type="PROSITE" id="PS50112">
    <property type="entry name" value="PAS"/>
    <property type="match status" value="1"/>
</dbReference>
<dbReference type="CDD" id="cd00088">
    <property type="entry name" value="HPT"/>
    <property type="match status" value="1"/>
</dbReference>
<evidence type="ECO:0000256" key="5">
    <source>
        <dbReference type="ARBA" id="ARBA00022553"/>
    </source>
</evidence>
<feature type="domain" description="Histidine kinase" evidence="15">
    <location>
        <begin position="459"/>
        <end position="674"/>
    </location>
</feature>
<feature type="domain" description="Response regulatory" evidence="16">
    <location>
        <begin position="698"/>
        <end position="820"/>
    </location>
</feature>
<keyword evidence="5 13" id="KW-0597">Phosphoprotein</keyword>
<dbReference type="Proteomes" id="UP001215827">
    <property type="component" value="Chromosome"/>
</dbReference>
<evidence type="ECO:0000256" key="6">
    <source>
        <dbReference type="ARBA" id="ARBA00022692"/>
    </source>
</evidence>
<dbReference type="Pfam" id="PF01627">
    <property type="entry name" value="Hpt"/>
    <property type="match status" value="1"/>
</dbReference>
<feature type="transmembrane region" description="Helical" evidence="14">
    <location>
        <begin position="203"/>
        <end position="223"/>
    </location>
</feature>
<proteinExistence type="predicted"/>
<dbReference type="Pfam" id="PF00512">
    <property type="entry name" value="HisKA"/>
    <property type="match status" value="1"/>
</dbReference>
<dbReference type="InterPro" id="IPR007895">
    <property type="entry name" value="MASE1"/>
</dbReference>
<dbReference type="InterPro" id="IPR003661">
    <property type="entry name" value="HisK_dim/P_dom"/>
</dbReference>
<feature type="domain" description="PAS" evidence="17">
    <location>
        <begin position="312"/>
        <end position="382"/>
    </location>
</feature>
<organism evidence="20 21">
    <name type="scientific">Altererythrobacter arenosus</name>
    <dbReference type="NCBI Taxonomy" id="3032592"/>
    <lineage>
        <taxon>Bacteria</taxon>
        <taxon>Pseudomonadati</taxon>
        <taxon>Pseudomonadota</taxon>
        <taxon>Alphaproteobacteria</taxon>
        <taxon>Sphingomonadales</taxon>
        <taxon>Erythrobacteraceae</taxon>
        <taxon>Altererythrobacter</taxon>
    </lineage>
</organism>
<dbReference type="Pfam" id="PF08448">
    <property type="entry name" value="PAS_4"/>
    <property type="match status" value="1"/>
</dbReference>
<dbReference type="PROSITE" id="PS50110">
    <property type="entry name" value="RESPONSE_REGULATORY"/>
    <property type="match status" value="1"/>
</dbReference>
<keyword evidence="9 14" id="KW-1133">Transmembrane helix</keyword>
<feature type="domain" description="PAC" evidence="18">
    <location>
        <begin position="387"/>
        <end position="441"/>
    </location>
</feature>
<dbReference type="GO" id="GO:0005524">
    <property type="term" value="F:ATP binding"/>
    <property type="evidence" value="ECO:0007669"/>
    <property type="project" value="UniProtKB-KW"/>
</dbReference>
<evidence type="ECO:0000256" key="10">
    <source>
        <dbReference type="ARBA" id="ARBA00023012"/>
    </source>
</evidence>
<evidence type="ECO:0000256" key="3">
    <source>
        <dbReference type="ARBA" id="ARBA00012438"/>
    </source>
</evidence>
<sequence length="933" mass="100610">MNELKVEATESSDNFRKDRLALVYAALGGLAFSLLAYASIELTRGDGRIAAVWIPNAVALAFLLRVRVPREPLFLFALVVGNICANLAVGDPLPLALGLACANSIEIGVAVWLTRRLCGPRPVMENLDDLARLVFAAALVAPLLSAIPATLVLAKGEGAAFGVLVKWAATDGLGMAIITPALLIFHDAWINRRWPTRAEAVEWAALTTIGTSLTIAIFAQSQYPLLFAPAPIVLSHAFRLGPLGTAFSVIKMAAIASIFTSMGLGPINIIDHSKTNEIIVLQAFIASAFLIGLPVAAALSGRVRMLEQIENGRRELAVLADNITDAVLCYDLAGMCTYASPSVEEVLGEDVESFLGNRASDRAHPDARQQIVEVEQRLLTGESEKERFTYRRFLDDAEGNPVYIEADCAIARNIENGEVEGIIVSARDVTERVELEKLLVRARRHAENAAHAKSEFLANMSHEIRTPMNGVLGFAELLLQTPLEKEQRRHAELIVQSGRSMMLLLNDILDLSKIEAGQIVIDPQPVELEALLEECATIQRASAEKKGLKLTFAQAATPNWVLTDGLRLRQIVLNLVGNAVKFTEQGMISVGYELAEGQFTITVTDTGIGISADRIYRIFKPFEQGESDTARRYGGTGLGLSISRQLAELLGGYLDVASTPGKGTTFSLTLPLVEATAGPQPAAAPAPPQPAHLPRASHILLVEDHDVNRLLVKEMLQRCGQTVAIAHDGTEAVAAVLDAHMRGEPFDLVLMDIQMPGCDGYAATRAIRGEGIRPDTLPIIALTANAFPEDISAARDSGMQGHLAKPLVFAELVGALQRWLPTRIVEDGCETMSADGTGASERNGAHHSPALLERWRARRSEAIEAVGEALRNGRLTGCDGEELARLVHKLAGTAGMFGEDELGERAAAFERALRSEVDQLVREELARNLLEAA</sequence>
<keyword evidence="11 14" id="KW-0472">Membrane</keyword>
<dbReference type="CDD" id="cd00082">
    <property type="entry name" value="HisKA"/>
    <property type="match status" value="1"/>
</dbReference>
<dbReference type="SMART" id="SM00387">
    <property type="entry name" value="HATPase_c"/>
    <property type="match status" value="1"/>
</dbReference>
<dbReference type="Pfam" id="PF05231">
    <property type="entry name" value="MASE1"/>
    <property type="match status" value="1"/>
</dbReference>
<dbReference type="Gene3D" id="1.20.120.160">
    <property type="entry name" value="HPT domain"/>
    <property type="match status" value="1"/>
</dbReference>
<keyword evidence="8 20" id="KW-0067">ATP-binding</keyword>
<dbReference type="CDD" id="cd17546">
    <property type="entry name" value="REC_hyHK_CKI1_RcsC-like"/>
    <property type="match status" value="1"/>
</dbReference>
<dbReference type="InterPro" id="IPR003594">
    <property type="entry name" value="HATPase_dom"/>
</dbReference>
<dbReference type="InterPro" id="IPR036641">
    <property type="entry name" value="HPT_dom_sf"/>
</dbReference>
<evidence type="ECO:0000313" key="21">
    <source>
        <dbReference type="Proteomes" id="UP001215827"/>
    </source>
</evidence>
<feature type="transmembrane region" description="Helical" evidence="14">
    <location>
        <begin position="21"/>
        <end position="40"/>
    </location>
</feature>
<dbReference type="Pfam" id="PF00072">
    <property type="entry name" value="Response_reg"/>
    <property type="match status" value="1"/>
</dbReference>
<evidence type="ECO:0000256" key="4">
    <source>
        <dbReference type="ARBA" id="ARBA00022475"/>
    </source>
</evidence>
<dbReference type="InterPro" id="IPR036890">
    <property type="entry name" value="HATPase_C_sf"/>
</dbReference>
<feature type="transmembrane region" description="Helical" evidence="14">
    <location>
        <begin position="73"/>
        <end position="89"/>
    </location>
</feature>
<evidence type="ECO:0000256" key="8">
    <source>
        <dbReference type="ARBA" id="ARBA00022840"/>
    </source>
</evidence>
<dbReference type="Gene3D" id="3.30.565.10">
    <property type="entry name" value="Histidine kinase-like ATPase, C-terminal domain"/>
    <property type="match status" value="1"/>
</dbReference>
<dbReference type="PROSITE" id="PS50113">
    <property type="entry name" value="PAC"/>
    <property type="match status" value="1"/>
</dbReference>
<evidence type="ECO:0000313" key="20">
    <source>
        <dbReference type="EMBL" id="WFL78259.1"/>
    </source>
</evidence>
<feature type="transmembrane region" description="Helical" evidence="14">
    <location>
        <begin position="173"/>
        <end position="191"/>
    </location>
</feature>
<evidence type="ECO:0000259" key="17">
    <source>
        <dbReference type="PROSITE" id="PS50112"/>
    </source>
</evidence>
<dbReference type="InterPro" id="IPR035965">
    <property type="entry name" value="PAS-like_dom_sf"/>
</dbReference>
<dbReference type="InterPro" id="IPR000014">
    <property type="entry name" value="PAS"/>
</dbReference>
<dbReference type="RefSeq" id="WP_278016949.1">
    <property type="nucleotide sequence ID" value="NZ_CP121106.1"/>
</dbReference>
<dbReference type="InterPro" id="IPR000700">
    <property type="entry name" value="PAS-assoc_C"/>
</dbReference>
<feature type="modified residue" description="4-aspartylphosphate" evidence="13">
    <location>
        <position position="752"/>
    </location>
</feature>
<dbReference type="NCBIfam" id="TIGR00229">
    <property type="entry name" value="sensory_box"/>
    <property type="match status" value="1"/>
</dbReference>
<dbReference type="InterPro" id="IPR011006">
    <property type="entry name" value="CheY-like_superfamily"/>
</dbReference>
<dbReference type="SUPFAM" id="SSF55874">
    <property type="entry name" value="ATPase domain of HSP90 chaperone/DNA topoisomerase II/histidine kinase"/>
    <property type="match status" value="1"/>
</dbReference>
<comment type="subcellular location">
    <subcellularLocation>
        <location evidence="2">Cell membrane</location>
        <topology evidence="2">Multi-pass membrane protein</topology>
    </subcellularLocation>
</comment>
<dbReference type="SMART" id="SM00388">
    <property type="entry name" value="HisKA"/>
    <property type="match status" value="1"/>
</dbReference>
<keyword evidence="6 14" id="KW-0812">Transmembrane</keyword>
<feature type="transmembrane region" description="Helical" evidence="14">
    <location>
        <begin position="95"/>
        <end position="113"/>
    </location>
</feature>
<evidence type="ECO:0000256" key="14">
    <source>
        <dbReference type="SAM" id="Phobius"/>
    </source>
</evidence>
<accession>A0ABY8G1B9</accession>
<dbReference type="PANTHER" id="PTHR45339">
    <property type="entry name" value="HYBRID SIGNAL TRANSDUCTION HISTIDINE KINASE J"/>
    <property type="match status" value="1"/>
</dbReference>
<dbReference type="SUPFAM" id="SSF52172">
    <property type="entry name" value="CheY-like"/>
    <property type="match status" value="1"/>
</dbReference>
<dbReference type="SUPFAM" id="SSF55785">
    <property type="entry name" value="PYP-like sensor domain (PAS domain)"/>
    <property type="match status" value="1"/>
</dbReference>
<dbReference type="InterPro" id="IPR005467">
    <property type="entry name" value="His_kinase_dom"/>
</dbReference>
<keyword evidence="4" id="KW-1003">Cell membrane</keyword>
<feature type="transmembrane region" description="Helical" evidence="14">
    <location>
        <begin position="46"/>
        <end position="66"/>
    </location>
</feature>
<dbReference type="Gene3D" id="1.10.287.130">
    <property type="match status" value="1"/>
</dbReference>
<dbReference type="SMART" id="SM00091">
    <property type="entry name" value="PAS"/>
    <property type="match status" value="1"/>
</dbReference>
<evidence type="ECO:0000259" key="18">
    <source>
        <dbReference type="PROSITE" id="PS50113"/>
    </source>
</evidence>
<dbReference type="EC" id="2.7.13.3" evidence="3"/>
<evidence type="ECO:0000256" key="7">
    <source>
        <dbReference type="ARBA" id="ARBA00022741"/>
    </source>
</evidence>
<dbReference type="SUPFAM" id="SSF47226">
    <property type="entry name" value="Histidine-containing phosphotransfer domain, HPT domain"/>
    <property type="match status" value="1"/>
</dbReference>
<dbReference type="EMBL" id="CP121106">
    <property type="protein sequence ID" value="WFL78259.1"/>
    <property type="molecule type" value="Genomic_DNA"/>
</dbReference>
<name>A0ABY8G1B9_9SPHN</name>
<evidence type="ECO:0000259" key="15">
    <source>
        <dbReference type="PROSITE" id="PS50109"/>
    </source>
</evidence>
<feature type="modified residue" description="Phosphohistidine" evidence="12">
    <location>
        <position position="888"/>
    </location>
</feature>
<feature type="transmembrane region" description="Helical" evidence="14">
    <location>
        <begin position="243"/>
        <end position="267"/>
    </location>
</feature>
<keyword evidence="7" id="KW-0547">Nucleotide-binding</keyword>
<gene>
    <name evidence="20" type="ORF">P7228_04130</name>
</gene>
<reference evidence="20 21" key="1">
    <citation type="submission" date="2023-03" db="EMBL/GenBank/DDBJ databases">
        <title>Altererythrobacter sp. CAU 1644 isolated from sand.</title>
        <authorList>
            <person name="Kim W."/>
        </authorList>
    </citation>
    <scope>NUCLEOTIDE SEQUENCE [LARGE SCALE GENOMIC DNA]</scope>
    <source>
        <strain evidence="20 21">CAU 1644</strain>
    </source>
</reference>
<dbReference type="SMART" id="SM00448">
    <property type="entry name" value="REC"/>
    <property type="match status" value="1"/>
</dbReference>
<dbReference type="InterPro" id="IPR013656">
    <property type="entry name" value="PAS_4"/>
</dbReference>
<dbReference type="PROSITE" id="PS50109">
    <property type="entry name" value="HIS_KIN"/>
    <property type="match status" value="1"/>
</dbReference>
<evidence type="ECO:0000256" key="11">
    <source>
        <dbReference type="ARBA" id="ARBA00023136"/>
    </source>
</evidence>
<dbReference type="CDD" id="cd00130">
    <property type="entry name" value="PAS"/>
    <property type="match status" value="1"/>
</dbReference>